<sequence>MCYSKEVQLTTGATILSFSIFYYIWFSIKYQAIQKKWLLPFLKNVIIAFALIGGHQIFEFLSIVTKNQIVYKTGLIFSISSMYFFLRSLEVILNRNLRSKIALWVIGAVAIHAFSVTMSFEQFGFFLNHNSAFIWASAWMLLFIYFHVCALKGRRLLKDDISKKAIITYILATMDISFILSAAYTLWGYSRFSLNVCTASPSVWCTFYVIQVFALPLFLSAVPKILEAPEEKTDQTLKETLLYFIISITILALLISTLPFFKCLTLKFVFP</sequence>
<feature type="transmembrane region" description="Helical" evidence="1">
    <location>
        <begin position="101"/>
        <end position="120"/>
    </location>
</feature>
<keyword evidence="1" id="KW-0472">Membrane</keyword>
<proteinExistence type="predicted"/>
<dbReference type="Proteomes" id="UP000176420">
    <property type="component" value="Unassembled WGS sequence"/>
</dbReference>
<feature type="transmembrane region" description="Helical" evidence="1">
    <location>
        <begin position="132"/>
        <end position="153"/>
    </location>
</feature>
<protein>
    <recommendedName>
        <fullName evidence="4">Histidine kinase N-terminal 7TM region domain-containing protein</fullName>
    </recommendedName>
</protein>
<evidence type="ECO:0008006" key="4">
    <source>
        <dbReference type="Google" id="ProtNLM"/>
    </source>
</evidence>
<gene>
    <name evidence="2" type="ORF">A2319_01865</name>
</gene>
<keyword evidence="1" id="KW-0812">Transmembrane</keyword>
<feature type="transmembrane region" description="Helical" evidence="1">
    <location>
        <begin position="199"/>
        <end position="219"/>
    </location>
</feature>
<dbReference type="AlphaFoldDB" id="A0A1G2BCV7"/>
<reference evidence="2 3" key="1">
    <citation type="journal article" date="2016" name="Nat. Commun.">
        <title>Thousands of microbial genomes shed light on interconnected biogeochemical processes in an aquifer system.</title>
        <authorList>
            <person name="Anantharaman K."/>
            <person name="Brown C.T."/>
            <person name="Hug L.A."/>
            <person name="Sharon I."/>
            <person name="Castelle C.J."/>
            <person name="Probst A.J."/>
            <person name="Thomas B.C."/>
            <person name="Singh A."/>
            <person name="Wilkins M.J."/>
            <person name="Karaoz U."/>
            <person name="Brodie E.L."/>
            <person name="Williams K.H."/>
            <person name="Hubbard S.S."/>
            <person name="Banfield J.F."/>
        </authorList>
    </citation>
    <scope>NUCLEOTIDE SEQUENCE [LARGE SCALE GENOMIC DNA]</scope>
</reference>
<comment type="caution">
    <text evidence="2">The sequence shown here is derived from an EMBL/GenBank/DDBJ whole genome shotgun (WGS) entry which is preliminary data.</text>
</comment>
<feature type="transmembrane region" description="Helical" evidence="1">
    <location>
        <begin position="6"/>
        <end position="25"/>
    </location>
</feature>
<feature type="transmembrane region" description="Helical" evidence="1">
    <location>
        <begin position="240"/>
        <end position="261"/>
    </location>
</feature>
<dbReference type="EMBL" id="MHKI01000013">
    <property type="protein sequence ID" value="OGY87048.1"/>
    <property type="molecule type" value="Genomic_DNA"/>
</dbReference>
<name>A0A1G2BCV7_9BACT</name>
<evidence type="ECO:0000313" key="2">
    <source>
        <dbReference type="EMBL" id="OGY87048.1"/>
    </source>
</evidence>
<evidence type="ECO:0000256" key="1">
    <source>
        <dbReference type="SAM" id="Phobius"/>
    </source>
</evidence>
<feature type="transmembrane region" description="Helical" evidence="1">
    <location>
        <begin position="69"/>
        <end position="89"/>
    </location>
</feature>
<accession>A0A1G2BCV7</accession>
<feature type="transmembrane region" description="Helical" evidence="1">
    <location>
        <begin position="37"/>
        <end position="57"/>
    </location>
</feature>
<organism evidence="2 3">
    <name type="scientific">Candidatus Kerfeldbacteria bacterium RIFOXYB2_FULL_38_14</name>
    <dbReference type="NCBI Taxonomy" id="1798547"/>
    <lineage>
        <taxon>Bacteria</taxon>
        <taxon>Candidatus Kerfeldiibacteriota</taxon>
    </lineage>
</organism>
<feature type="transmembrane region" description="Helical" evidence="1">
    <location>
        <begin position="165"/>
        <end position="187"/>
    </location>
</feature>
<evidence type="ECO:0000313" key="3">
    <source>
        <dbReference type="Proteomes" id="UP000176420"/>
    </source>
</evidence>
<keyword evidence="1" id="KW-1133">Transmembrane helix</keyword>